<feature type="transmembrane region" description="Helical" evidence="2">
    <location>
        <begin position="145"/>
        <end position="162"/>
    </location>
</feature>
<feature type="transmembrane region" description="Helical" evidence="2">
    <location>
        <begin position="580"/>
        <end position="597"/>
    </location>
</feature>
<feature type="transmembrane region" description="Helical" evidence="2">
    <location>
        <begin position="386"/>
        <end position="403"/>
    </location>
</feature>
<reference evidence="4 5" key="1">
    <citation type="journal article" date="2018" name="Int. J. Syst. Evol. Microbiol.">
        <title>Pseudooceanicola lipolyticus sp. nov., a marine alphaproteobacterium, reclassification of Oceanicola flagellatus as Pseudooceanicola flagellatus comb. nov. and emended description of the genus Pseudooceanicola.</title>
        <authorList>
            <person name="Huang M.-M."/>
            <person name="Guo L.-L."/>
            <person name="Wu Y.-H."/>
            <person name="Lai Q.-L."/>
            <person name="Shao Z.-Z."/>
            <person name="Wang C.-S."/>
            <person name="Wu M."/>
            <person name="Xu X.-W."/>
        </authorList>
    </citation>
    <scope>NUCLEOTIDE SEQUENCE [LARGE SCALE GENOMIC DNA]</scope>
    <source>
        <strain evidence="4 5">157</strain>
    </source>
</reference>
<feature type="transmembrane region" description="Helical" evidence="2">
    <location>
        <begin position="495"/>
        <end position="512"/>
    </location>
</feature>
<feature type="transmembrane region" description="Helical" evidence="2">
    <location>
        <begin position="664"/>
        <end position="681"/>
    </location>
</feature>
<dbReference type="AlphaFoldDB" id="A0A2M8J772"/>
<dbReference type="Pfam" id="PF06808">
    <property type="entry name" value="DctM"/>
    <property type="match status" value="1"/>
</dbReference>
<keyword evidence="1" id="KW-0813">Transport</keyword>
<comment type="subcellular location">
    <subcellularLocation>
        <location evidence="1">Cell inner membrane</location>
        <topology evidence="1">Multi-pass membrane protein</topology>
    </subcellularLocation>
</comment>
<feature type="domain" description="TRAP C4-dicarboxylate transport system permease DctM subunit" evidence="3">
    <location>
        <begin position="156"/>
        <end position="602"/>
    </location>
</feature>
<feature type="transmembrane region" description="Helical" evidence="2">
    <location>
        <begin position="340"/>
        <end position="357"/>
    </location>
</feature>
<dbReference type="NCBIfam" id="TIGR02123">
    <property type="entry name" value="TRAP_fused"/>
    <property type="match status" value="1"/>
</dbReference>
<feature type="transmembrane region" description="Helical" evidence="2">
    <location>
        <begin position="213"/>
        <end position="241"/>
    </location>
</feature>
<proteinExistence type="predicted"/>
<dbReference type="PANTHER" id="PTHR43849">
    <property type="entry name" value="BLL3936 PROTEIN"/>
    <property type="match status" value="1"/>
</dbReference>
<evidence type="ECO:0000256" key="2">
    <source>
        <dbReference type="SAM" id="Phobius"/>
    </source>
</evidence>
<evidence type="ECO:0000256" key="1">
    <source>
        <dbReference type="RuleBase" id="RU369079"/>
    </source>
</evidence>
<organism evidence="4 5">
    <name type="scientific">Pseudooceanicola lipolyticus</name>
    <dbReference type="NCBI Taxonomy" id="2029104"/>
    <lineage>
        <taxon>Bacteria</taxon>
        <taxon>Pseudomonadati</taxon>
        <taxon>Pseudomonadota</taxon>
        <taxon>Alphaproteobacteria</taxon>
        <taxon>Rhodobacterales</taxon>
        <taxon>Paracoccaceae</taxon>
        <taxon>Pseudooceanicola</taxon>
    </lineage>
</organism>
<accession>A0A2M8J772</accession>
<protein>
    <submittedName>
        <fullName evidence="4">C4-dicarboxylate ABC transporter permease</fullName>
    </submittedName>
</protein>
<keyword evidence="2" id="KW-0812">Transmembrane</keyword>
<dbReference type="EMBL" id="PGTB01000001">
    <property type="protein sequence ID" value="PJE38625.1"/>
    <property type="molecule type" value="Genomic_DNA"/>
</dbReference>
<gene>
    <name evidence="4" type="ORF">CVM52_00415</name>
</gene>
<evidence type="ECO:0000313" key="5">
    <source>
        <dbReference type="Proteomes" id="UP000231553"/>
    </source>
</evidence>
<feature type="transmembrane region" description="Helical" evidence="2">
    <location>
        <begin position="546"/>
        <end position="568"/>
    </location>
</feature>
<dbReference type="PANTHER" id="PTHR43849:SF2">
    <property type="entry name" value="BLL3936 PROTEIN"/>
    <property type="match status" value="1"/>
</dbReference>
<comment type="caution">
    <text evidence="4">The sequence shown here is derived from an EMBL/GenBank/DDBJ whole genome shotgun (WGS) entry which is preliminary data.</text>
</comment>
<feature type="transmembrane region" description="Helical" evidence="2">
    <location>
        <begin position="641"/>
        <end position="658"/>
    </location>
</feature>
<keyword evidence="2" id="KW-0472">Membrane</keyword>
<dbReference type="GO" id="GO:0005886">
    <property type="term" value="C:plasma membrane"/>
    <property type="evidence" value="ECO:0007669"/>
    <property type="project" value="UniProtKB-SubCell"/>
</dbReference>
<dbReference type="OrthoDB" id="9759894at2"/>
<keyword evidence="1" id="KW-1003">Cell membrane</keyword>
<feature type="transmembrane region" description="Helical" evidence="2">
    <location>
        <begin position="54"/>
        <end position="78"/>
    </location>
</feature>
<feature type="transmembrane region" description="Helical" evidence="2">
    <location>
        <begin position="609"/>
        <end position="629"/>
    </location>
</feature>
<feature type="transmembrane region" description="Helical" evidence="2">
    <location>
        <begin position="519"/>
        <end position="540"/>
    </location>
</feature>
<dbReference type="GO" id="GO:0022857">
    <property type="term" value="F:transmembrane transporter activity"/>
    <property type="evidence" value="ECO:0007669"/>
    <property type="project" value="UniProtKB-UniRule"/>
</dbReference>
<feature type="transmembrane region" description="Helical" evidence="2">
    <location>
        <begin position="168"/>
        <end position="192"/>
    </location>
</feature>
<dbReference type="InterPro" id="IPR010656">
    <property type="entry name" value="DctM"/>
</dbReference>
<feature type="transmembrane region" description="Helical" evidence="2">
    <location>
        <begin position="90"/>
        <end position="108"/>
    </location>
</feature>
<dbReference type="Proteomes" id="UP000231553">
    <property type="component" value="Unassembled WGS sequence"/>
</dbReference>
<comment type="function">
    <text evidence="1">Part of the tripartite ATP-independent periplasmic (TRAP) transport system.</text>
</comment>
<feature type="transmembrane region" description="Helical" evidence="2">
    <location>
        <begin position="114"/>
        <end position="133"/>
    </location>
</feature>
<sequence>MDQVRRGTGRRLRITRSAASPCQGEAVTKGAGRLRRPGANTESETMALNTLRNIFSPLAAVLAFLVPVVAVIWVLSIPQRMGFLIYPEQVAALLLGAALCVVFGRAVAKASGPLAWLDAALSLLALGLGLWVFVRFPTLTEGSHLHPTEAYWLGVIVTLLVLEGLRRVVGWTLVVITAAMFAYALWGNLVPGPLRGRGQPLEDVMRFIGTDSAATWGAALQIAAFVVVIFVLFGGLLLAVGGGDFFTQLATRVAGRGPGNTAKVAVVASGLFGSISGSAVSNVMSTGVMTIPMMRRSGFRDDQAGAIEAVASTGGQLAPPVMGAAAFLMAELLQMPYGDILLAAILPAALYYLSLYFQIDFIARRDGHAEADWIEKMGLRTVLTKGWLPLGAFVVLLGAIFAWDMRAEVAAIWALGLIVGVALALWAVRRASGSASGTGPALSPKEVAATICKTGSQVCDVLLICAAAGMIIGLLATTGLGFSLSLFLIQFGGSNLFGLLLITGLVGIVLGLGLPTTGVYLLLATMAAPALVQLGIPALAAHMFVFYYGMLSMITPPIAMAAFAAASISGAPQLKTGVQAFKFGWIAYFLPFLFIYKPGLLMAGPWWEITYVFASALIALILVSAAIIGHGLTHLAPPVRALALVTGVLIIAPLRQFGPPVLEFGISFAGLVMIVAYVVLLRGSQRAMAKG</sequence>
<dbReference type="InterPro" id="IPR011853">
    <property type="entry name" value="TRAP_DctM-Dct_fused"/>
</dbReference>
<keyword evidence="1" id="KW-0997">Cell inner membrane</keyword>
<feature type="transmembrane region" description="Helical" evidence="2">
    <location>
        <begin position="261"/>
        <end position="284"/>
    </location>
</feature>
<evidence type="ECO:0000313" key="4">
    <source>
        <dbReference type="EMBL" id="PJE38625.1"/>
    </source>
</evidence>
<keyword evidence="2" id="KW-1133">Transmembrane helix</keyword>
<keyword evidence="5" id="KW-1185">Reference proteome</keyword>
<feature type="transmembrane region" description="Helical" evidence="2">
    <location>
        <begin position="461"/>
        <end position="489"/>
    </location>
</feature>
<feature type="transmembrane region" description="Helical" evidence="2">
    <location>
        <begin position="409"/>
        <end position="428"/>
    </location>
</feature>
<evidence type="ECO:0000259" key="3">
    <source>
        <dbReference type="Pfam" id="PF06808"/>
    </source>
</evidence>
<name>A0A2M8J772_9RHOB</name>